<evidence type="ECO:0000256" key="6">
    <source>
        <dbReference type="ARBA" id="ARBA00022837"/>
    </source>
</evidence>
<keyword evidence="7" id="KW-0130">Cell adhesion</keyword>
<keyword evidence="3 13" id="KW-0812">Transmembrane</keyword>
<feature type="transmembrane region" description="Helical" evidence="13">
    <location>
        <begin position="726"/>
        <end position="750"/>
    </location>
</feature>
<evidence type="ECO:0000256" key="11">
    <source>
        <dbReference type="ARBA" id="ARBA00023180"/>
    </source>
</evidence>
<evidence type="ECO:0000256" key="13">
    <source>
        <dbReference type="SAM" id="Phobius"/>
    </source>
</evidence>
<dbReference type="AlphaFoldDB" id="A0A3B5A9T2"/>
<evidence type="ECO:0000256" key="3">
    <source>
        <dbReference type="ARBA" id="ARBA00022692"/>
    </source>
</evidence>
<keyword evidence="8 13" id="KW-1133">Transmembrane helix</keyword>
<feature type="domain" description="Cadherin" evidence="14">
    <location>
        <begin position="506"/>
        <end position="610"/>
    </location>
</feature>
<evidence type="ECO:0000256" key="7">
    <source>
        <dbReference type="ARBA" id="ARBA00022889"/>
    </source>
</evidence>
<dbReference type="FunFam" id="2.60.40.60:FF:000080">
    <property type="entry name" value="FAT atypical cadherin 1"/>
    <property type="match status" value="1"/>
</dbReference>
<accession>A0A3B5A9T2</accession>
<evidence type="ECO:0000256" key="8">
    <source>
        <dbReference type="ARBA" id="ARBA00022989"/>
    </source>
</evidence>
<dbReference type="FunFam" id="2.60.40.60:FF:000033">
    <property type="entry name" value="FAT atypical cadherin 1"/>
    <property type="match status" value="1"/>
</dbReference>
<dbReference type="Ensembl" id="ENSSPAT00000018451.1">
    <property type="protein sequence ID" value="ENSSPAP00000018173.1"/>
    <property type="gene ID" value="ENSSPAG00000013715.1"/>
</dbReference>
<feature type="domain" description="Cadherin" evidence="14">
    <location>
        <begin position="114"/>
        <end position="203"/>
    </location>
</feature>
<feature type="domain" description="Cadherin" evidence="14">
    <location>
        <begin position="301"/>
        <end position="404"/>
    </location>
</feature>
<dbReference type="InterPro" id="IPR015919">
    <property type="entry name" value="Cadherin-like_sf"/>
</dbReference>
<evidence type="ECO:0000313" key="15">
    <source>
        <dbReference type="Ensembl" id="ENSSPAP00000018173.1"/>
    </source>
</evidence>
<dbReference type="PRINTS" id="PR00205">
    <property type="entry name" value="CADHERIN"/>
</dbReference>
<dbReference type="Pfam" id="PF00028">
    <property type="entry name" value="Cadherin"/>
    <property type="match status" value="4"/>
</dbReference>
<comment type="subcellular location">
    <subcellularLocation>
        <location evidence="1">Membrane</location>
        <topology evidence="1">Single-pass membrane protein</topology>
    </subcellularLocation>
</comment>
<dbReference type="SMART" id="SM00112">
    <property type="entry name" value="CA"/>
    <property type="match status" value="6"/>
</dbReference>
<evidence type="ECO:0000259" key="14">
    <source>
        <dbReference type="PROSITE" id="PS50268"/>
    </source>
</evidence>
<feature type="domain" description="Cadherin" evidence="14">
    <location>
        <begin position="59"/>
        <end position="113"/>
    </location>
</feature>
<keyword evidence="5" id="KW-0677">Repeat</keyword>
<dbReference type="FunFam" id="2.60.40.60:FF:000024">
    <property type="entry name" value="FAT atypical cadherin 3"/>
    <property type="match status" value="1"/>
</dbReference>
<dbReference type="STRING" id="144197.ENSSPAP00000018173"/>
<dbReference type="PANTHER" id="PTHR24026">
    <property type="entry name" value="FAT ATYPICAL CADHERIN-RELATED"/>
    <property type="match status" value="1"/>
</dbReference>
<keyword evidence="2" id="KW-0245">EGF-like domain</keyword>
<sequence length="804" mass="90120">MEKISDCIVLFCGKSVCSLQLVYQSAWVLIRFRRLQLYLNMCNIKTNLPSDHVVVSKVETSGELFTTNFLDRETVAIYRLTVIGSDKHPTQPLSSSVLVTVLIGDINDHWPQFMDSPYVAYMPTGLAPGSVVCAVRATDGDTDMNAELHYSLYGPSSDWFSIDPYSGTVFTSSALQRTEDIIVNVHVEDGGEDPRFDTTTISISYSLSEDEPVETLVAVVSATSTRAEPVSFYLASGNFEDTFHVEQLSGALTVENPLDHENKKEFSLLIEARDSGSPPFSSFSVIYINITDVNDNFPQFTQEEYRCEVFENSPPSAVCDVLAVDADSGNYGTVQYNITEGNTDNFFIIDPENGLLSTTGSLDRENIPEFNLTVEAAELDNPLHKDRTAVIVTVLDRNDNAPRFSQIFYTELPEDVPVGHTIIQVTSTDDDTDANAVINYFITDQSDDMLFNIDVTTGYITVEGRLDREVQDHYILKVHANDSAWSISTDVTIVLLDVNDNRPVFSDHLYTVVLLETKDKEVLVLQVVATDVDVGQNSEIFYVIEPPNEEFWVNASSGEIFTKQPLMLRDSAFETYQFTVMAFDCGNVPLYSNATVIVRLEQYNQHPPMFLPLQPLIAVPYHLPVGTEVVQFTAIDQDVNSSAHIEYILNGGNASDFFRIQLVLRFNGSDYIEYVIKERFKRDYLIKHVVGVKKEAHIRDQTVINIKFKTKEDGVLMFILGQMGYIMLKVGLTCIYIIAHLVFICVKHFISSKSDKRQKACVHFQRHTVRTPVRAHCGLSCGGRSLACPLLVQQETEHSSVSGW</sequence>
<evidence type="ECO:0000256" key="5">
    <source>
        <dbReference type="ARBA" id="ARBA00022737"/>
    </source>
</evidence>
<dbReference type="GO" id="GO:0007156">
    <property type="term" value="P:homophilic cell adhesion via plasma membrane adhesion molecules"/>
    <property type="evidence" value="ECO:0007669"/>
    <property type="project" value="InterPro"/>
</dbReference>
<dbReference type="Gene3D" id="2.60.40.60">
    <property type="entry name" value="Cadherins"/>
    <property type="match status" value="7"/>
</dbReference>
<keyword evidence="10" id="KW-1015">Disulfide bond</keyword>
<proteinExistence type="predicted"/>
<dbReference type="CDD" id="cd11304">
    <property type="entry name" value="Cadherin_repeat"/>
    <property type="match status" value="7"/>
</dbReference>
<dbReference type="InterPro" id="IPR002126">
    <property type="entry name" value="Cadherin-like_dom"/>
</dbReference>
<keyword evidence="9 13" id="KW-0472">Membrane</keyword>
<organism evidence="15">
    <name type="scientific">Stegastes partitus</name>
    <name type="common">bicolor damselfish</name>
    <dbReference type="NCBI Taxonomy" id="144197"/>
    <lineage>
        <taxon>Eukaryota</taxon>
        <taxon>Metazoa</taxon>
        <taxon>Chordata</taxon>
        <taxon>Craniata</taxon>
        <taxon>Vertebrata</taxon>
        <taxon>Euteleostomi</taxon>
        <taxon>Actinopterygii</taxon>
        <taxon>Neopterygii</taxon>
        <taxon>Teleostei</taxon>
        <taxon>Neoteleostei</taxon>
        <taxon>Acanthomorphata</taxon>
        <taxon>Ovalentaria</taxon>
        <taxon>Pomacentridae</taxon>
        <taxon>Stegastes</taxon>
    </lineage>
</organism>
<evidence type="ECO:0000256" key="10">
    <source>
        <dbReference type="ARBA" id="ARBA00023157"/>
    </source>
</evidence>
<evidence type="ECO:0000256" key="9">
    <source>
        <dbReference type="ARBA" id="ARBA00023136"/>
    </source>
</evidence>
<evidence type="ECO:0000256" key="4">
    <source>
        <dbReference type="ARBA" id="ARBA00022729"/>
    </source>
</evidence>
<dbReference type="PANTHER" id="PTHR24026:SF126">
    <property type="entry name" value="PROTOCADHERIN FAT 4"/>
    <property type="match status" value="1"/>
</dbReference>
<dbReference type="GO" id="GO:0005886">
    <property type="term" value="C:plasma membrane"/>
    <property type="evidence" value="ECO:0007669"/>
    <property type="project" value="UniProtKB-SubCell"/>
</dbReference>
<name>A0A3B5A9T2_9TELE</name>
<evidence type="ECO:0000256" key="12">
    <source>
        <dbReference type="PROSITE-ProRule" id="PRU00043"/>
    </source>
</evidence>
<keyword evidence="6 12" id="KW-0106">Calcium</keyword>
<dbReference type="FunFam" id="2.60.40.60:FF:000104">
    <property type="entry name" value="cadherin-23 isoform X1"/>
    <property type="match status" value="1"/>
</dbReference>
<reference evidence="15" key="1">
    <citation type="submission" date="2023-09" db="UniProtKB">
        <authorList>
            <consortium name="Ensembl"/>
        </authorList>
    </citation>
    <scope>IDENTIFICATION</scope>
</reference>
<keyword evidence="4" id="KW-0732">Signal</keyword>
<evidence type="ECO:0000256" key="2">
    <source>
        <dbReference type="ARBA" id="ARBA00022536"/>
    </source>
</evidence>
<feature type="domain" description="Cadherin" evidence="14">
    <location>
        <begin position="199"/>
        <end position="300"/>
    </location>
</feature>
<dbReference type="GO" id="GO:0009653">
    <property type="term" value="P:anatomical structure morphogenesis"/>
    <property type="evidence" value="ECO:0007669"/>
    <property type="project" value="UniProtKB-ARBA"/>
</dbReference>
<protein>
    <recommendedName>
        <fullName evidence="14">Cadherin domain-containing protein</fullName>
    </recommendedName>
</protein>
<dbReference type="PROSITE" id="PS00232">
    <property type="entry name" value="CADHERIN_1"/>
    <property type="match status" value="4"/>
</dbReference>
<evidence type="ECO:0000256" key="1">
    <source>
        <dbReference type="ARBA" id="ARBA00004167"/>
    </source>
</evidence>
<dbReference type="GeneTree" id="ENSGT00940000155719"/>
<dbReference type="GO" id="GO:0005509">
    <property type="term" value="F:calcium ion binding"/>
    <property type="evidence" value="ECO:0007669"/>
    <property type="project" value="UniProtKB-UniRule"/>
</dbReference>
<dbReference type="PROSITE" id="PS50268">
    <property type="entry name" value="CADHERIN_2"/>
    <property type="match status" value="6"/>
</dbReference>
<dbReference type="InterPro" id="IPR020894">
    <property type="entry name" value="Cadherin_CS"/>
</dbReference>
<feature type="domain" description="Cadherin" evidence="14">
    <location>
        <begin position="404"/>
        <end position="505"/>
    </location>
</feature>
<dbReference type="SUPFAM" id="SSF49313">
    <property type="entry name" value="Cadherin-like"/>
    <property type="match status" value="7"/>
</dbReference>
<keyword evidence="11" id="KW-0325">Glycoprotein</keyword>